<accession>A0A399CXD1</accession>
<dbReference type="OrthoDB" id="9762711at2"/>
<feature type="domain" description="Glycosyl hydrolase family 92 N-terminal" evidence="5">
    <location>
        <begin position="31"/>
        <end position="262"/>
    </location>
</feature>
<evidence type="ECO:0000256" key="1">
    <source>
        <dbReference type="ARBA" id="ARBA00001913"/>
    </source>
</evidence>
<reference evidence="6 7" key="1">
    <citation type="journal article" date="2015" name="Int. J. Syst. Evol. Microbiol.">
        <title>Mariniphaga sediminis sp. nov., isolated from coastal sediment.</title>
        <authorList>
            <person name="Wang F.Q."/>
            <person name="Shen Q.Y."/>
            <person name="Chen G.J."/>
            <person name="Du Z.J."/>
        </authorList>
    </citation>
    <scope>NUCLEOTIDE SEQUENCE [LARGE SCALE GENOMIC DNA]</scope>
    <source>
        <strain evidence="6 7">SY21</strain>
    </source>
</reference>
<dbReference type="InterPro" id="IPR008928">
    <property type="entry name" value="6-hairpin_glycosidase_sf"/>
</dbReference>
<gene>
    <name evidence="6" type="ORF">D1164_23510</name>
</gene>
<dbReference type="EMBL" id="QWET01000054">
    <property type="protein sequence ID" value="RIH62710.1"/>
    <property type="molecule type" value="Genomic_DNA"/>
</dbReference>
<keyword evidence="7" id="KW-1185">Reference proteome</keyword>
<comment type="subunit">
    <text evidence="2">Monomer.</text>
</comment>
<dbReference type="InterPro" id="IPR012939">
    <property type="entry name" value="Glyco_hydro_92"/>
</dbReference>
<dbReference type="SUPFAM" id="SSF48208">
    <property type="entry name" value="Six-hairpin glycosidases"/>
    <property type="match status" value="1"/>
</dbReference>
<feature type="domain" description="Glycosyl hydrolase family 92" evidence="4">
    <location>
        <begin position="269"/>
        <end position="738"/>
    </location>
</feature>
<dbReference type="AlphaFoldDB" id="A0A399CXD1"/>
<dbReference type="PROSITE" id="PS51257">
    <property type="entry name" value="PROKAR_LIPOPROTEIN"/>
    <property type="match status" value="1"/>
</dbReference>
<dbReference type="GO" id="GO:0005975">
    <property type="term" value="P:carbohydrate metabolic process"/>
    <property type="evidence" value="ECO:0007669"/>
    <property type="project" value="InterPro"/>
</dbReference>
<keyword evidence="6" id="KW-0378">Hydrolase</keyword>
<dbReference type="PANTHER" id="PTHR12143:SF39">
    <property type="entry name" value="SECRETED PROTEIN"/>
    <property type="match status" value="1"/>
</dbReference>
<dbReference type="InterPro" id="IPR041371">
    <property type="entry name" value="GH92_N"/>
</dbReference>
<evidence type="ECO:0000259" key="4">
    <source>
        <dbReference type="Pfam" id="PF07971"/>
    </source>
</evidence>
<dbReference type="Pfam" id="PF07971">
    <property type="entry name" value="Glyco_hydro_92"/>
    <property type="match status" value="1"/>
</dbReference>
<dbReference type="Gene3D" id="2.70.98.10">
    <property type="match status" value="1"/>
</dbReference>
<protein>
    <submittedName>
        <fullName evidence="6">Glycoside hydrolase family 92 protein</fullName>
    </submittedName>
</protein>
<keyword evidence="3" id="KW-0106">Calcium</keyword>
<dbReference type="Gene3D" id="1.20.1610.10">
    <property type="entry name" value="alpha-1,2-mannosidases domains"/>
    <property type="match status" value="1"/>
</dbReference>
<evidence type="ECO:0000259" key="5">
    <source>
        <dbReference type="Pfam" id="PF17678"/>
    </source>
</evidence>
<evidence type="ECO:0000313" key="7">
    <source>
        <dbReference type="Proteomes" id="UP000266441"/>
    </source>
</evidence>
<dbReference type="Pfam" id="PF17678">
    <property type="entry name" value="Glyco_hydro_92N"/>
    <property type="match status" value="1"/>
</dbReference>
<organism evidence="6 7">
    <name type="scientific">Mariniphaga sediminis</name>
    <dbReference type="NCBI Taxonomy" id="1628158"/>
    <lineage>
        <taxon>Bacteria</taxon>
        <taxon>Pseudomonadati</taxon>
        <taxon>Bacteroidota</taxon>
        <taxon>Bacteroidia</taxon>
        <taxon>Marinilabiliales</taxon>
        <taxon>Prolixibacteraceae</taxon>
        <taxon>Mariniphaga</taxon>
    </lineage>
</organism>
<evidence type="ECO:0000256" key="3">
    <source>
        <dbReference type="ARBA" id="ARBA00022837"/>
    </source>
</evidence>
<name>A0A399CXD1_9BACT</name>
<dbReference type="GO" id="GO:0000224">
    <property type="term" value="F:peptide-N4-(N-acetyl-beta-glucosaminyl)asparagine amidase activity"/>
    <property type="evidence" value="ECO:0007669"/>
    <property type="project" value="TreeGrafter"/>
</dbReference>
<dbReference type="InterPro" id="IPR005887">
    <property type="entry name" value="GH92_a_mannosidase_put"/>
</dbReference>
<dbReference type="Gene3D" id="3.30.2080.10">
    <property type="entry name" value="GH92 mannosidase domain"/>
    <property type="match status" value="1"/>
</dbReference>
<evidence type="ECO:0000313" key="6">
    <source>
        <dbReference type="EMBL" id="RIH62710.1"/>
    </source>
</evidence>
<dbReference type="InterPro" id="IPR014718">
    <property type="entry name" value="GH-type_carb-bd"/>
</dbReference>
<dbReference type="FunFam" id="3.30.2080.10:FF:000001">
    <property type="entry name" value="Alpha-1,2-mannosidase subfamily"/>
    <property type="match status" value="1"/>
</dbReference>
<dbReference type="FunFam" id="1.20.1610.10:FF:000001">
    <property type="entry name" value="Putative alpha-1,2-mannosidase"/>
    <property type="match status" value="1"/>
</dbReference>
<dbReference type="GO" id="GO:0006516">
    <property type="term" value="P:glycoprotein catabolic process"/>
    <property type="evidence" value="ECO:0007669"/>
    <property type="project" value="TreeGrafter"/>
</dbReference>
<dbReference type="GO" id="GO:0005829">
    <property type="term" value="C:cytosol"/>
    <property type="evidence" value="ECO:0007669"/>
    <property type="project" value="TreeGrafter"/>
</dbReference>
<dbReference type="GO" id="GO:0030246">
    <property type="term" value="F:carbohydrate binding"/>
    <property type="evidence" value="ECO:0007669"/>
    <property type="project" value="InterPro"/>
</dbReference>
<dbReference type="InterPro" id="IPR050883">
    <property type="entry name" value="PNGase"/>
</dbReference>
<dbReference type="RefSeq" id="WP_119352344.1">
    <property type="nucleotide sequence ID" value="NZ_QWET01000054.1"/>
</dbReference>
<comment type="cofactor">
    <cofactor evidence="1">
        <name>Ca(2+)</name>
        <dbReference type="ChEBI" id="CHEBI:29108"/>
    </cofactor>
</comment>
<sequence length="755" mass="85008">MKPKYFVFVFLFLFGTYSCVEKEKSPEVSSFVDPFIGTDAHGHTYPGALVPFGMVRLSPDTGIKDWDWCSGYHASDNSIMGFTHTHVSGTGVGEMGDILLMPFTGSPKFKPGTKENPDEGYRSRFSKNTEVAKPGYYSVVLEDSGIKAELTTSQRVGFHKYSFPESTEGKVVIDLEHGIQDSTLKSHLAVTDEYTVTGYRHSTGFVKNQHVYFCARFSKPIKDFISYSDGSTSDSKKVEGRVCKVVLDFGENDEILAKVGLSMVDENGATNNISAEIPHWDFQKVMDNAGELWENELSKIEIETDDADQKTIFYTAFYHNMVSPNLISDVDGRYRGWDGNVHKGERNFYTNYSLWDTYRGTHPLYILLNPDKNNEFINSMLQRYNEIGELPINEYGINETFCMIGNHSIPVIVDAYLKGTADFDVDLAFEAIKHSSTYSGYNFKVDWPKYMRYGYLPADSIIEESVSRTLESTYNDWCVAQMAKKMGKTEDYNYFAQRAGFYKNLFDKSTSFMRGRNSDGSWDSPFDPFKISHAGTGGGNYTEGNAWQYTWHVQHDVNGLIDLMGGAEKFCTKLDSLFILDPVVYGDGLTLDVTGLIGQYAQGNEPCHHVPYMYNYAGKPWRTQEIVTEIKNTFYGSARDGLCGNDDCGQLSAWYIFGSLGFYPLCPGSDSYIIGTPSYKSVKLKLPNKSEFIVKAENLSADNYYIQSAKLNGKEYTKTYINYNDVKNGGVLEFVMGPNPNKGWGVLPEDLPRSN</sequence>
<comment type="caution">
    <text evidence="6">The sequence shown here is derived from an EMBL/GenBank/DDBJ whole genome shotgun (WGS) entry which is preliminary data.</text>
</comment>
<dbReference type="Gene3D" id="1.20.1050.60">
    <property type="entry name" value="alpha-1,2-mannosidase"/>
    <property type="match status" value="1"/>
</dbReference>
<dbReference type="NCBIfam" id="TIGR01180">
    <property type="entry name" value="aman2_put"/>
    <property type="match status" value="1"/>
</dbReference>
<dbReference type="PANTHER" id="PTHR12143">
    <property type="entry name" value="PEPTIDE N-GLYCANASE PNGASE -RELATED"/>
    <property type="match status" value="1"/>
</dbReference>
<evidence type="ECO:0000256" key="2">
    <source>
        <dbReference type="ARBA" id="ARBA00011245"/>
    </source>
</evidence>
<dbReference type="Proteomes" id="UP000266441">
    <property type="component" value="Unassembled WGS sequence"/>
</dbReference>
<proteinExistence type="predicted"/>